<evidence type="ECO:0000256" key="2">
    <source>
        <dbReference type="SAM" id="Phobius"/>
    </source>
</evidence>
<gene>
    <name evidence="3" type="ORF">BCR42DRAFT_392211</name>
</gene>
<evidence type="ECO:0000256" key="1">
    <source>
        <dbReference type="SAM" id="MobiDB-lite"/>
    </source>
</evidence>
<evidence type="ECO:0000313" key="3">
    <source>
        <dbReference type="EMBL" id="ORZ16243.1"/>
    </source>
</evidence>
<sequence length="130" mass="14879">MNIFTDPETTVLWLILLLPVFLSLALYIYVRYLTSRWYKGEEGAEEDEEIACPSTTNACHHTPPPSYIASYQDRIFQTPSPPLDVEKPPDYPSPPSYHASTTVTDDDEEMTLDQVKQSVLLQKRQRSVQT</sequence>
<keyword evidence="2" id="KW-0472">Membrane</keyword>
<dbReference type="AlphaFoldDB" id="A0A1X2IGT1"/>
<feature type="transmembrane region" description="Helical" evidence="2">
    <location>
        <begin position="12"/>
        <end position="30"/>
    </location>
</feature>
<evidence type="ECO:0000313" key="4">
    <source>
        <dbReference type="Proteomes" id="UP000193560"/>
    </source>
</evidence>
<reference evidence="3 4" key="1">
    <citation type="submission" date="2016-07" db="EMBL/GenBank/DDBJ databases">
        <title>Pervasive Adenine N6-methylation of Active Genes in Fungi.</title>
        <authorList>
            <consortium name="DOE Joint Genome Institute"/>
            <person name="Mondo S.J."/>
            <person name="Dannebaum R.O."/>
            <person name="Kuo R.C."/>
            <person name="Labutti K."/>
            <person name="Haridas S."/>
            <person name="Kuo A."/>
            <person name="Salamov A."/>
            <person name="Ahrendt S.R."/>
            <person name="Lipzen A."/>
            <person name="Sullivan W."/>
            <person name="Andreopoulos W.B."/>
            <person name="Clum A."/>
            <person name="Lindquist E."/>
            <person name="Daum C."/>
            <person name="Ramamoorthy G.K."/>
            <person name="Gryganskyi A."/>
            <person name="Culley D."/>
            <person name="Magnuson J.K."/>
            <person name="James T.Y."/>
            <person name="O'Malley M.A."/>
            <person name="Stajich J.E."/>
            <person name="Spatafora J.W."/>
            <person name="Visel A."/>
            <person name="Grigoriev I.V."/>
        </authorList>
    </citation>
    <scope>NUCLEOTIDE SEQUENCE [LARGE SCALE GENOMIC DNA]</scope>
    <source>
        <strain evidence="3 4">NRRL 1336</strain>
    </source>
</reference>
<dbReference type="EMBL" id="MCGE01000011">
    <property type="protein sequence ID" value="ORZ16243.1"/>
    <property type="molecule type" value="Genomic_DNA"/>
</dbReference>
<comment type="caution">
    <text evidence="3">The sequence shown here is derived from an EMBL/GenBank/DDBJ whole genome shotgun (WGS) entry which is preliminary data.</text>
</comment>
<protein>
    <submittedName>
        <fullName evidence="3">Uncharacterized protein</fullName>
    </submittedName>
</protein>
<name>A0A1X2IGT1_9FUNG</name>
<organism evidence="3 4">
    <name type="scientific">Absidia repens</name>
    <dbReference type="NCBI Taxonomy" id="90262"/>
    <lineage>
        <taxon>Eukaryota</taxon>
        <taxon>Fungi</taxon>
        <taxon>Fungi incertae sedis</taxon>
        <taxon>Mucoromycota</taxon>
        <taxon>Mucoromycotina</taxon>
        <taxon>Mucoromycetes</taxon>
        <taxon>Mucorales</taxon>
        <taxon>Cunninghamellaceae</taxon>
        <taxon>Absidia</taxon>
    </lineage>
</organism>
<keyword evidence="2" id="KW-1133">Transmembrane helix</keyword>
<dbReference type="Proteomes" id="UP000193560">
    <property type="component" value="Unassembled WGS sequence"/>
</dbReference>
<accession>A0A1X2IGT1</accession>
<proteinExistence type="predicted"/>
<keyword evidence="4" id="KW-1185">Reference proteome</keyword>
<feature type="region of interest" description="Disordered" evidence="1">
    <location>
        <begin position="43"/>
        <end position="108"/>
    </location>
</feature>
<keyword evidence="2" id="KW-0812">Transmembrane</keyword>